<evidence type="ECO:0000313" key="3">
    <source>
        <dbReference type="Proteomes" id="UP001224661"/>
    </source>
</evidence>
<keyword evidence="3" id="KW-1185">Reference proteome</keyword>
<reference evidence="2 3" key="1">
    <citation type="submission" date="2023-05" db="EMBL/GenBank/DDBJ databases">
        <title>Draft genome sequence of Streptomyces sp. B-S-A8 isolated from a cave soil in Thailand.</title>
        <authorList>
            <person name="Chamroensaksri N."/>
            <person name="Muangham S."/>
        </authorList>
    </citation>
    <scope>NUCLEOTIDE SEQUENCE [LARGE SCALE GENOMIC DNA]</scope>
    <source>
        <strain evidence="2 3">B-S-A8</strain>
    </source>
</reference>
<dbReference type="EMBL" id="JASCIR010000024">
    <property type="protein sequence ID" value="MDI3389196.1"/>
    <property type="molecule type" value="Genomic_DNA"/>
</dbReference>
<accession>A0ABT6RXN0</accession>
<dbReference type="SUPFAM" id="SSF47413">
    <property type="entry name" value="lambda repressor-like DNA-binding domains"/>
    <property type="match status" value="1"/>
</dbReference>
<dbReference type="PANTHER" id="PTHR35010:SF2">
    <property type="entry name" value="BLL4672 PROTEIN"/>
    <property type="match status" value="1"/>
</dbReference>
<dbReference type="Proteomes" id="UP001224661">
    <property type="component" value="Unassembled WGS sequence"/>
</dbReference>
<organism evidence="2 3">
    <name type="scientific">Streptomyces solicavernae</name>
    <dbReference type="NCBI Taxonomy" id="3043614"/>
    <lineage>
        <taxon>Bacteria</taxon>
        <taxon>Bacillati</taxon>
        <taxon>Actinomycetota</taxon>
        <taxon>Actinomycetes</taxon>
        <taxon>Kitasatosporales</taxon>
        <taxon>Streptomycetaceae</taxon>
        <taxon>Streptomyces</taxon>
    </lineage>
</organism>
<dbReference type="Pfam" id="PF17765">
    <property type="entry name" value="MLTR_LBD"/>
    <property type="match status" value="1"/>
</dbReference>
<dbReference type="Gene3D" id="1.10.260.40">
    <property type="entry name" value="lambda repressor-like DNA-binding domains"/>
    <property type="match status" value="1"/>
</dbReference>
<dbReference type="InterPro" id="IPR010982">
    <property type="entry name" value="Lambda_DNA-bd_dom_sf"/>
</dbReference>
<proteinExistence type="predicted"/>
<dbReference type="InterPro" id="IPR001387">
    <property type="entry name" value="Cro/C1-type_HTH"/>
</dbReference>
<dbReference type="PANTHER" id="PTHR35010">
    <property type="entry name" value="BLL4672 PROTEIN-RELATED"/>
    <property type="match status" value="1"/>
</dbReference>
<dbReference type="PROSITE" id="PS50943">
    <property type="entry name" value="HTH_CROC1"/>
    <property type="match status" value="1"/>
</dbReference>
<dbReference type="Gene3D" id="3.30.450.180">
    <property type="match status" value="1"/>
</dbReference>
<dbReference type="CDD" id="cd00093">
    <property type="entry name" value="HTH_XRE"/>
    <property type="match status" value="1"/>
</dbReference>
<dbReference type="Pfam" id="PF13560">
    <property type="entry name" value="HTH_31"/>
    <property type="match status" value="1"/>
</dbReference>
<protein>
    <submittedName>
        <fullName evidence="2">Helix-turn-helix transcriptional regulator</fullName>
    </submittedName>
</protein>
<dbReference type="InterPro" id="IPR041413">
    <property type="entry name" value="MLTR_LBD"/>
</dbReference>
<dbReference type="SMART" id="SM00530">
    <property type="entry name" value="HTH_XRE"/>
    <property type="match status" value="1"/>
</dbReference>
<dbReference type="RefSeq" id="WP_282515653.1">
    <property type="nucleotide sequence ID" value="NZ_JASCIR010000024.1"/>
</dbReference>
<feature type="domain" description="HTH cro/C1-type" evidence="1">
    <location>
        <begin position="34"/>
        <end position="81"/>
    </location>
</feature>
<sequence>MSENELGAYLRSLRESVTPADVGLPAGPRRRTPGLRRAELAMLAGISVEYLARLEQGRDRHPSAQVLASICDALQLPLESRAQLRHLLKAEEGHYLCGAAPMPAREVRPTVRALLDRLEPTPAVVRNLLGEAVAYTEAYARLMGPVGALDEDPPSLIRYVFTDPRARAAYPDWNHAADEQVAALHYDLSRRDPYVAELVEELTITAGTPFTDRIKAPSRLPSPTGVTRFVHPEVGDLRLAYETLSLPEADGQHVLIHLPADAATGRALDRLQGLRPGGLRAVGD</sequence>
<comment type="caution">
    <text evidence="2">The sequence shown here is derived from an EMBL/GenBank/DDBJ whole genome shotgun (WGS) entry which is preliminary data.</text>
</comment>
<name>A0ABT6RXN0_9ACTN</name>
<gene>
    <name evidence="2" type="ORF">QIS99_23795</name>
</gene>
<evidence type="ECO:0000313" key="2">
    <source>
        <dbReference type="EMBL" id="MDI3389196.1"/>
    </source>
</evidence>
<evidence type="ECO:0000259" key="1">
    <source>
        <dbReference type="PROSITE" id="PS50943"/>
    </source>
</evidence>